<evidence type="ECO:0000256" key="12">
    <source>
        <dbReference type="SAM" id="SignalP"/>
    </source>
</evidence>
<feature type="domain" description="TonB-dependent receptor plug" evidence="14">
    <location>
        <begin position="48"/>
        <end position="142"/>
    </location>
</feature>
<dbReference type="Pfam" id="PF00593">
    <property type="entry name" value="TonB_dep_Rec_b-barrel"/>
    <property type="match status" value="1"/>
</dbReference>
<evidence type="ECO:0000256" key="1">
    <source>
        <dbReference type="ARBA" id="ARBA00004571"/>
    </source>
</evidence>
<gene>
    <name evidence="15" type="primary">btuB_3</name>
    <name evidence="15" type="ORF">ERS852494_03403</name>
</gene>
<feature type="domain" description="TonB-dependent receptor-like beta-barrel" evidence="13">
    <location>
        <begin position="220"/>
        <end position="642"/>
    </location>
</feature>
<name>A0A174S4U5_9BACE</name>
<dbReference type="Proteomes" id="UP000095657">
    <property type="component" value="Unassembled WGS sequence"/>
</dbReference>
<dbReference type="SUPFAM" id="SSF56935">
    <property type="entry name" value="Porins"/>
    <property type="match status" value="1"/>
</dbReference>
<evidence type="ECO:0000259" key="14">
    <source>
        <dbReference type="Pfam" id="PF07715"/>
    </source>
</evidence>
<evidence type="ECO:0000256" key="10">
    <source>
        <dbReference type="PROSITE-ProRule" id="PRU01360"/>
    </source>
</evidence>
<dbReference type="Gene3D" id="2.40.170.20">
    <property type="entry name" value="TonB-dependent receptor, beta-barrel domain"/>
    <property type="match status" value="1"/>
</dbReference>
<dbReference type="GO" id="GO:0044718">
    <property type="term" value="P:siderophore transmembrane transport"/>
    <property type="evidence" value="ECO:0007669"/>
    <property type="project" value="TreeGrafter"/>
</dbReference>
<dbReference type="GO" id="GO:0015344">
    <property type="term" value="F:siderophore uptake transmembrane transporter activity"/>
    <property type="evidence" value="ECO:0007669"/>
    <property type="project" value="TreeGrafter"/>
</dbReference>
<comment type="subcellular location">
    <subcellularLocation>
        <location evidence="1 10">Cell outer membrane</location>
        <topology evidence="1 10">Multi-pass membrane protein</topology>
    </subcellularLocation>
</comment>
<evidence type="ECO:0000256" key="3">
    <source>
        <dbReference type="ARBA" id="ARBA00022452"/>
    </source>
</evidence>
<proteinExistence type="inferred from homology"/>
<evidence type="ECO:0000256" key="5">
    <source>
        <dbReference type="ARBA" id="ARBA00022729"/>
    </source>
</evidence>
<comment type="similarity">
    <text evidence="10 11">Belongs to the TonB-dependent receptor family.</text>
</comment>
<keyword evidence="6 11" id="KW-0798">TonB box</keyword>
<evidence type="ECO:0000256" key="7">
    <source>
        <dbReference type="ARBA" id="ARBA00023136"/>
    </source>
</evidence>
<keyword evidence="7 10" id="KW-0472">Membrane</keyword>
<accession>A0A174S4U5</accession>
<sequence length="668" mass="76556">MFGQIYFRVLGIGCFLSMALLSSAQSKLDSLHHLNEVVVTARINKEVIPVQSLSGDKLEKLAAHSVADAIRYFSGVQIKDYGGIGGLKTVNIRSMGTNHVGVFYDGIELGNAQNGVIDLGRFSLDNMEAVTLYNGQKSAIFQPAKDFGSAGSIYLQSRTPVFRENRAYHVKATFKTGSFGVVNPSLLWEQKLSENVSASLSTEYMYTTGKYKFTYAVDGGYDTTAVRRNGDVNALRAEGGLYGKIKSGYWRTKAYFYNSERGYPGAVVRNRFSHEDRQWDTNFFFQSSFKKDFGDVYSLLLNAKYAYDYLHYLADPQKEEATMYVNNTYRQQEVYLSMANRVTLFPFWDINISADYQWNKLNANLTDFPYPRRNTALVAAATSLHFERFKLQASVLGTFVNENVASDTTSAGNKMEFTPTVITSYKPFKNIDLSLRAFYKRIFRMPTLNDLYYTFIGNIKLKPEYTNQYNLGFTYQKLSSGTWLQALNVQLDAYYNEVENKIIATPTNNFFRWTMINMGLVKIKGVDVVLQGLWKFGNDWVFDSRLSYTYQKAQDFTDKSDKDTYGGQISYIPWHSGSAILNAGYKSWELNYSFIYTGERYDVSANTPENYRLPWYTSDFSLAKKFSWRKYDFKLTLEVNNIFNQQYEVVRSYPMPGTNFKFILNLTI</sequence>
<protein>
    <submittedName>
        <fullName evidence="15">Outer membrane cobalamin receptor protein</fullName>
    </submittedName>
</protein>
<dbReference type="InterPro" id="IPR039426">
    <property type="entry name" value="TonB-dep_rcpt-like"/>
</dbReference>
<dbReference type="InterPro" id="IPR012910">
    <property type="entry name" value="Plug_dom"/>
</dbReference>
<keyword evidence="8 15" id="KW-0675">Receptor</keyword>
<evidence type="ECO:0000256" key="2">
    <source>
        <dbReference type="ARBA" id="ARBA00022448"/>
    </source>
</evidence>
<dbReference type="EMBL" id="CZAI01000008">
    <property type="protein sequence ID" value="CUP90967.1"/>
    <property type="molecule type" value="Genomic_DNA"/>
</dbReference>
<keyword evidence="5 12" id="KW-0732">Signal</keyword>
<dbReference type="STRING" id="47678.ERS852494_03403"/>
<evidence type="ECO:0000313" key="16">
    <source>
        <dbReference type="Proteomes" id="UP000095657"/>
    </source>
</evidence>
<keyword evidence="4 10" id="KW-0812">Transmembrane</keyword>
<dbReference type="InterPro" id="IPR036942">
    <property type="entry name" value="Beta-barrel_TonB_sf"/>
</dbReference>
<feature type="signal peptide" evidence="12">
    <location>
        <begin position="1"/>
        <end position="24"/>
    </location>
</feature>
<keyword evidence="3 10" id="KW-1134">Transmembrane beta strand</keyword>
<dbReference type="RefSeq" id="WP_055173176.1">
    <property type="nucleotide sequence ID" value="NZ_CACRTB010000041.1"/>
</dbReference>
<evidence type="ECO:0000256" key="9">
    <source>
        <dbReference type="ARBA" id="ARBA00023237"/>
    </source>
</evidence>
<dbReference type="Pfam" id="PF07715">
    <property type="entry name" value="Plug"/>
    <property type="match status" value="1"/>
</dbReference>
<dbReference type="PANTHER" id="PTHR30069:SF29">
    <property type="entry name" value="HEMOGLOBIN AND HEMOGLOBIN-HAPTOGLOBIN-BINDING PROTEIN 1-RELATED"/>
    <property type="match status" value="1"/>
</dbReference>
<dbReference type="InterPro" id="IPR037066">
    <property type="entry name" value="Plug_dom_sf"/>
</dbReference>
<keyword evidence="2 10" id="KW-0813">Transport</keyword>
<evidence type="ECO:0000256" key="4">
    <source>
        <dbReference type="ARBA" id="ARBA00022692"/>
    </source>
</evidence>
<dbReference type="PANTHER" id="PTHR30069">
    <property type="entry name" value="TONB-DEPENDENT OUTER MEMBRANE RECEPTOR"/>
    <property type="match status" value="1"/>
</dbReference>
<evidence type="ECO:0000256" key="11">
    <source>
        <dbReference type="RuleBase" id="RU003357"/>
    </source>
</evidence>
<dbReference type="InterPro" id="IPR000531">
    <property type="entry name" value="Beta-barrel_TonB"/>
</dbReference>
<feature type="chain" id="PRO_5008032430" evidence="12">
    <location>
        <begin position="25"/>
        <end position="668"/>
    </location>
</feature>
<evidence type="ECO:0000256" key="8">
    <source>
        <dbReference type="ARBA" id="ARBA00023170"/>
    </source>
</evidence>
<dbReference type="PROSITE" id="PS52016">
    <property type="entry name" value="TONB_DEPENDENT_REC_3"/>
    <property type="match status" value="1"/>
</dbReference>
<dbReference type="Gene3D" id="2.170.130.10">
    <property type="entry name" value="TonB-dependent receptor, plug domain"/>
    <property type="match status" value="1"/>
</dbReference>
<reference evidence="15 16" key="1">
    <citation type="submission" date="2015-09" db="EMBL/GenBank/DDBJ databases">
        <authorList>
            <consortium name="Pathogen Informatics"/>
        </authorList>
    </citation>
    <scope>NUCLEOTIDE SEQUENCE [LARGE SCALE GENOMIC DNA]</scope>
    <source>
        <strain evidence="15 16">2789STDY5834880</strain>
    </source>
</reference>
<keyword evidence="9 10" id="KW-0998">Cell outer membrane</keyword>
<evidence type="ECO:0000256" key="6">
    <source>
        <dbReference type="ARBA" id="ARBA00023077"/>
    </source>
</evidence>
<evidence type="ECO:0000259" key="13">
    <source>
        <dbReference type="Pfam" id="PF00593"/>
    </source>
</evidence>
<dbReference type="GO" id="GO:0009279">
    <property type="term" value="C:cell outer membrane"/>
    <property type="evidence" value="ECO:0007669"/>
    <property type="project" value="UniProtKB-SubCell"/>
</dbReference>
<evidence type="ECO:0000313" key="15">
    <source>
        <dbReference type="EMBL" id="CUP90967.1"/>
    </source>
</evidence>
<organism evidence="15 16">
    <name type="scientific">Bacteroides caccae</name>
    <dbReference type="NCBI Taxonomy" id="47678"/>
    <lineage>
        <taxon>Bacteria</taxon>
        <taxon>Pseudomonadati</taxon>
        <taxon>Bacteroidota</taxon>
        <taxon>Bacteroidia</taxon>
        <taxon>Bacteroidales</taxon>
        <taxon>Bacteroidaceae</taxon>
        <taxon>Bacteroides</taxon>
    </lineage>
</organism>
<dbReference type="AlphaFoldDB" id="A0A174S4U5"/>